<dbReference type="KEGG" id="nsh:GXM_05729"/>
<evidence type="ECO:0000313" key="3">
    <source>
        <dbReference type="Proteomes" id="UP000326678"/>
    </source>
</evidence>
<dbReference type="InterPro" id="IPR021027">
    <property type="entry name" value="Transposase_put_HTH"/>
</dbReference>
<name>A0A5P8W661_9NOSO</name>
<evidence type="ECO:0000313" key="2">
    <source>
        <dbReference type="EMBL" id="QFS48237.1"/>
    </source>
</evidence>
<dbReference type="EMBL" id="CP045226">
    <property type="protein sequence ID" value="QFS48237.1"/>
    <property type="molecule type" value="Genomic_DNA"/>
</dbReference>
<keyword evidence="3" id="KW-1185">Reference proteome</keyword>
<dbReference type="Pfam" id="PF12323">
    <property type="entry name" value="HTH_OrfB_IS605"/>
    <property type="match status" value="1"/>
</dbReference>
<proteinExistence type="predicted"/>
<organism evidence="2 3">
    <name type="scientific">Nostoc sphaeroides CCNUC1</name>
    <dbReference type="NCBI Taxonomy" id="2653204"/>
    <lineage>
        <taxon>Bacteria</taxon>
        <taxon>Bacillati</taxon>
        <taxon>Cyanobacteriota</taxon>
        <taxon>Cyanophyceae</taxon>
        <taxon>Nostocales</taxon>
        <taxon>Nostocaceae</taxon>
        <taxon>Nostoc</taxon>
    </lineage>
</organism>
<dbReference type="RefSeq" id="WP_225892258.1">
    <property type="nucleotide sequence ID" value="NZ_CP045226.1"/>
</dbReference>
<evidence type="ECO:0000259" key="1">
    <source>
        <dbReference type="Pfam" id="PF12323"/>
    </source>
</evidence>
<protein>
    <submittedName>
        <fullName evidence="2">Putative transposase</fullName>
    </submittedName>
</protein>
<accession>A0A5P8W661</accession>
<dbReference type="AlphaFoldDB" id="A0A5P8W661"/>
<dbReference type="Proteomes" id="UP000326678">
    <property type="component" value="Chromosome Gxm1"/>
</dbReference>
<sequence length="110" mass="12978">MQRAFKVTLIPNHNQQVLINKTIGCARYVYNRFLALKQELYATEQKTLNYNACSQQLTILKKEIEWLKEVDKFALQNSLKNLETAYKNFFTDLKKSKNKKGVGFPRFKKN</sequence>
<gene>
    <name evidence="2" type="ORF">GXM_05729</name>
</gene>
<reference evidence="2 3" key="1">
    <citation type="submission" date="2019-10" db="EMBL/GenBank/DDBJ databases">
        <title>Genomic and transcriptomic insights into the perfect genentic adaptation of a filamentous nitrogen-fixing cyanobacterium to rice fields.</title>
        <authorList>
            <person name="Chen Z."/>
        </authorList>
    </citation>
    <scope>NUCLEOTIDE SEQUENCE [LARGE SCALE GENOMIC DNA]</scope>
    <source>
        <strain evidence="2">CCNUC1</strain>
    </source>
</reference>
<feature type="domain" description="Transposase putative helix-turn-helix" evidence="1">
    <location>
        <begin position="1"/>
        <end position="46"/>
    </location>
</feature>